<dbReference type="AlphaFoldDB" id="A0A2T2WDL8"/>
<organism evidence="9 10">
    <name type="scientific">Sulfobacillus acidophilus</name>
    <dbReference type="NCBI Taxonomy" id="53633"/>
    <lineage>
        <taxon>Bacteria</taxon>
        <taxon>Bacillati</taxon>
        <taxon>Bacillota</taxon>
        <taxon>Clostridia</taxon>
        <taxon>Eubacteriales</taxon>
        <taxon>Clostridiales Family XVII. Incertae Sedis</taxon>
        <taxon>Sulfobacillus</taxon>
    </lineage>
</organism>
<evidence type="ECO:0000256" key="5">
    <source>
        <dbReference type="ARBA" id="ARBA00022989"/>
    </source>
</evidence>
<comment type="similarity">
    <text evidence="7">Belongs to the binding-protein-dependent transport system permease family.</text>
</comment>
<evidence type="ECO:0000256" key="1">
    <source>
        <dbReference type="ARBA" id="ARBA00004651"/>
    </source>
</evidence>
<sequence>MLRHLVKRFLWSLFDLLIIVTITFILTYLLPGDPARTIAGPHATLADVLRIRRQLGLDAPLYVQYGRYLWNLVHLNLGTSIEFGTPVLSDILAKFPATALLAATGVIWELILGLPLGVFSAIRRGGVLDQISSTLSMAAIAMPQFWVGIILLFVLAFKFHLFPLGGYGTPVLWYAFLPGLTLGIGGAAYYQQLIRSRVLEVLPQQYIATARAKGLSERQVLLRHVMPQVLTTLITQIGMDAGYFMAGVVVVETVFGWPGIGLQAWTAIQALDVPLVIGTVLFGAFWIVLANFVVDSIYGLLDPRIRLR</sequence>
<feature type="transmembrane region" description="Helical" evidence="7">
    <location>
        <begin position="241"/>
        <end position="260"/>
    </location>
</feature>
<dbReference type="Gene3D" id="1.10.3720.10">
    <property type="entry name" value="MetI-like"/>
    <property type="match status" value="1"/>
</dbReference>
<dbReference type="PROSITE" id="PS50928">
    <property type="entry name" value="ABC_TM1"/>
    <property type="match status" value="1"/>
</dbReference>
<dbReference type="SUPFAM" id="SSF161098">
    <property type="entry name" value="MetI-like"/>
    <property type="match status" value="1"/>
</dbReference>
<feature type="domain" description="ABC transmembrane type-1" evidence="8">
    <location>
        <begin position="95"/>
        <end position="298"/>
    </location>
</feature>
<dbReference type="Pfam" id="PF19300">
    <property type="entry name" value="BPD_transp_1_N"/>
    <property type="match status" value="1"/>
</dbReference>
<evidence type="ECO:0000313" key="10">
    <source>
        <dbReference type="Proteomes" id="UP000241848"/>
    </source>
</evidence>
<evidence type="ECO:0000313" key="9">
    <source>
        <dbReference type="EMBL" id="PSR20328.1"/>
    </source>
</evidence>
<feature type="transmembrane region" description="Helical" evidence="7">
    <location>
        <begin position="280"/>
        <end position="301"/>
    </location>
</feature>
<dbReference type="PANTHER" id="PTHR43163:SF6">
    <property type="entry name" value="DIPEPTIDE TRANSPORT SYSTEM PERMEASE PROTEIN DPPB-RELATED"/>
    <property type="match status" value="1"/>
</dbReference>
<reference evidence="9 10" key="1">
    <citation type="journal article" date="2014" name="BMC Genomics">
        <title>Comparison of environmental and isolate Sulfobacillus genomes reveals diverse carbon, sulfur, nitrogen, and hydrogen metabolisms.</title>
        <authorList>
            <person name="Justice N.B."/>
            <person name="Norman A."/>
            <person name="Brown C.T."/>
            <person name="Singh A."/>
            <person name="Thomas B.C."/>
            <person name="Banfield J.F."/>
        </authorList>
    </citation>
    <scope>NUCLEOTIDE SEQUENCE [LARGE SCALE GENOMIC DNA]</scope>
    <source>
        <strain evidence="9">AMDSBA3</strain>
    </source>
</reference>
<keyword evidence="2 7" id="KW-0813">Transport</keyword>
<dbReference type="CDD" id="cd06261">
    <property type="entry name" value="TM_PBP2"/>
    <property type="match status" value="1"/>
</dbReference>
<evidence type="ECO:0000259" key="8">
    <source>
        <dbReference type="PROSITE" id="PS50928"/>
    </source>
</evidence>
<name>A0A2T2WDL8_9FIRM</name>
<keyword evidence="6 7" id="KW-0472">Membrane</keyword>
<dbReference type="GO" id="GO:0005886">
    <property type="term" value="C:plasma membrane"/>
    <property type="evidence" value="ECO:0007669"/>
    <property type="project" value="UniProtKB-SubCell"/>
</dbReference>
<dbReference type="Proteomes" id="UP000241848">
    <property type="component" value="Unassembled WGS sequence"/>
</dbReference>
<comment type="subcellular location">
    <subcellularLocation>
        <location evidence="1 7">Cell membrane</location>
        <topology evidence="1 7">Multi-pass membrane protein</topology>
    </subcellularLocation>
</comment>
<evidence type="ECO:0000256" key="4">
    <source>
        <dbReference type="ARBA" id="ARBA00022692"/>
    </source>
</evidence>
<protein>
    <submittedName>
        <fullName evidence="9">Glutathione ABC transporter permease GsiC</fullName>
    </submittedName>
</protein>
<keyword evidence="4 7" id="KW-0812">Transmembrane</keyword>
<evidence type="ECO:0000256" key="7">
    <source>
        <dbReference type="RuleBase" id="RU363032"/>
    </source>
</evidence>
<comment type="caution">
    <text evidence="9">The sequence shown here is derived from an EMBL/GenBank/DDBJ whole genome shotgun (WGS) entry which is preliminary data.</text>
</comment>
<dbReference type="InterPro" id="IPR000515">
    <property type="entry name" value="MetI-like"/>
</dbReference>
<dbReference type="PANTHER" id="PTHR43163">
    <property type="entry name" value="DIPEPTIDE TRANSPORT SYSTEM PERMEASE PROTEIN DPPB-RELATED"/>
    <property type="match status" value="1"/>
</dbReference>
<feature type="transmembrane region" description="Helical" evidence="7">
    <location>
        <begin position="134"/>
        <end position="159"/>
    </location>
</feature>
<dbReference type="EMBL" id="PXYV01000069">
    <property type="protein sequence ID" value="PSR20328.1"/>
    <property type="molecule type" value="Genomic_DNA"/>
</dbReference>
<proteinExistence type="inferred from homology"/>
<dbReference type="GO" id="GO:0055085">
    <property type="term" value="P:transmembrane transport"/>
    <property type="evidence" value="ECO:0007669"/>
    <property type="project" value="InterPro"/>
</dbReference>
<keyword evidence="3" id="KW-1003">Cell membrane</keyword>
<gene>
    <name evidence="9" type="ORF">C7B45_15475</name>
</gene>
<evidence type="ECO:0000256" key="2">
    <source>
        <dbReference type="ARBA" id="ARBA00022448"/>
    </source>
</evidence>
<feature type="transmembrane region" description="Helical" evidence="7">
    <location>
        <begin position="99"/>
        <end position="122"/>
    </location>
</feature>
<feature type="transmembrane region" description="Helical" evidence="7">
    <location>
        <begin position="9"/>
        <end position="30"/>
    </location>
</feature>
<evidence type="ECO:0000256" key="6">
    <source>
        <dbReference type="ARBA" id="ARBA00023136"/>
    </source>
</evidence>
<dbReference type="InterPro" id="IPR035906">
    <property type="entry name" value="MetI-like_sf"/>
</dbReference>
<dbReference type="InterPro" id="IPR045621">
    <property type="entry name" value="BPD_transp_1_N"/>
</dbReference>
<feature type="transmembrane region" description="Helical" evidence="7">
    <location>
        <begin position="171"/>
        <end position="190"/>
    </location>
</feature>
<evidence type="ECO:0000256" key="3">
    <source>
        <dbReference type="ARBA" id="ARBA00022475"/>
    </source>
</evidence>
<dbReference type="Pfam" id="PF00528">
    <property type="entry name" value="BPD_transp_1"/>
    <property type="match status" value="1"/>
</dbReference>
<accession>A0A2T2WDL8</accession>
<keyword evidence="5 7" id="KW-1133">Transmembrane helix</keyword>